<dbReference type="Pfam" id="PF08541">
    <property type="entry name" value="ACP_syn_III_C"/>
    <property type="match status" value="1"/>
</dbReference>
<gene>
    <name evidence="8" type="primary">KCS1_3</name>
    <name evidence="8" type="ORF">FOZ60_001685</name>
</gene>
<dbReference type="GO" id="GO:0016020">
    <property type="term" value="C:membrane"/>
    <property type="evidence" value="ECO:0007669"/>
    <property type="project" value="InterPro"/>
</dbReference>
<protein>
    <recommendedName>
        <fullName evidence="2">very-long-chain 3-oxoacyl-CoA synthase</fullName>
        <ecNumber evidence="2">2.3.1.199</ecNumber>
    </recommendedName>
</protein>
<feature type="domain" description="FAE" evidence="6">
    <location>
        <begin position="103"/>
        <end position="210"/>
    </location>
</feature>
<dbReference type="SUPFAM" id="SSF53901">
    <property type="entry name" value="Thiolase-like"/>
    <property type="match status" value="2"/>
</dbReference>
<evidence type="ECO:0000313" key="9">
    <source>
        <dbReference type="Proteomes" id="UP000541610"/>
    </source>
</evidence>
<dbReference type="CDD" id="cd00831">
    <property type="entry name" value="CHS_like"/>
    <property type="match status" value="1"/>
</dbReference>
<proteinExistence type="inferred from homology"/>
<reference evidence="8 9" key="1">
    <citation type="submission" date="2020-04" db="EMBL/GenBank/DDBJ databases">
        <title>Perkinsus olseni comparative genomics.</title>
        <authorList>
            <person name="Bogema D.R."/>
        </authorList>
    </citation>
    <scope>NUCLEOTIDE SEQUENCE [LARGE SCALE GENOMIC DNA]</scope>
    <source>
        <strain evidence="8">00978-12</strain>
    </source>
</reference>
<keyword evidence="8" id="KW-0418">Kinase</keyword>
<keyword evidence="5" id="KW-0812">Transmembrane</keyword>
<dbReference type="InterPro" id="IPR016039">
    <property type="entry name" value="Thiolase-like"/>
</dbReference>
<feature type="compositionally biased region" description="Polar residues" evidence="4">
    <location>
        <begin position="677"/>
        <end position="686"/>
    </location>
</feature>
<feature type="domain" description="Beta-ketoacyl-[acyl-carrier-protein] synthase III C-terminal" evidence="7">
    <location>
        <begin position="409"/>
        <end position="484"/>
    </location>
</feature>
<feature type="domain" description="FAE" evidence="6">
    <location>
        <begin position="221"/>
        <end position="398"/>
    </location>
</feature>
<feature type="region of interest" description="Disordered" evidence="4">
    <location>
        <begin position="1"/>
        <end position="25"/>
    </location>
</feature>
<evidence type="ECO:0000256" key="1">
    <source>
        <dbReference type="ARBA" id="ARBA00005531"/>
    </source>
</evidence>
<feature type="region of interest" description="Disordered" evidence="4">
    <location>
        <begin position="658"/>
        <end position="686"/>
    </location>
</feature>
<evidence type="ECO:0000313" key="8">
    <source>
        <dbReference type="EMBL" id="KAF4689435.1"/>
    </source>
</evidence>
<keyword evidence="5" id="KW-0472">Membrane</keyword>
<dbReference type="GO" id="GO:0006633">
    <property type="term" value="P:fatty acid biosynthetic process"/>
    <property type="evidence" value="ECO:0007669"/>
    <property type="project" value="InterPro"/>
</dbReference>
<dbReference type="InterPro" id="IPR012392">
    <property type="entry name" value="3-ktacl-CoA_syn"/>
</dbReference>
<dbReference type="EMBL" id="JABANP010000125">
    <property type="protein sequence ID" value="KAF4689435.1"/>
    <property type="molecule type" value="Genomic_DNA"/>
</dbReference>
<dbReference type="Pfam" id="PF08392">
    <property type="entry name" value="FAE1_CUT1_RppA"/>
    <property type="match status" value="2"/>
</dbReference>
<sequence length="686" mass="74916">MPSVAADSKIAEEKKSSPLPEAVEPTSSVPFQDEVAWSIRVKDYITVACHRYQLLSTFMMALVAVLMAYLIHGDAFGWLQQNSTLAASVAIFALVTQRYFFSTRSVYCIDHCEFNPPDEWKVSRADIVKILSTDKNLTPESLAFLERLLSKSGTSDHTAWPPNLVKSLKTGERWSATLEDAREEAGAAMGGALQGLMEKTGITAKDIDLLEDPLKTDVIHHVQVLIVNCSLLSPTPSLCALLVNKFGMRSDVLTYNLSGMGCSANGVSIDLAQRVLQNPKNMKCVVISTESISQAIYTGNERGFLVQNTLFRCGATAILLTNKPDTRAKYKLLNVVRAQLSKTENDYGCVWEAEDKEGYKGVFLAKNIVDVAGKTMTVNFRRLVPRILPIPELLKVAFNKKYVPSFKKGINHFCIHAGGRAVLEGVQKNLKLSDRDILPSKLSLYHMGNTSSSSIWYELGFTERSGDLKAGHRILQVAFGSGFKSLAGGPACQLTSPSRVAITGKGGNEKVAFKVACSGIMTNRSASQAFRDMTFTPPGLALIHSSVDASADGVYDFTYVINTQLALSKPGVYTITVTLDDDPNVQLHFEIDMCSGLSCREYNFVITTTPGESAFDIPAGDETDISIKATSGMPLAQFNENPFPPDIYCAYGEVAVPGDSTPRGDQTKRSMPMVPPQIQQNYAKRS</sequence>
<dbReference type="EC" id="2.3.1.199" evidence="2"/>
<comment type="caution">
    <text evidence="8">The sequence shown here is derived from an EMBL/GenBank/DDBJ whole genome shotgun (WGS) entry which is preliminary data.</text>
</comment>
<dbReference type="Gene3D" id="3.40.47.10">
    <property type="match status" value="1"/>
</dbReference>
<evidence type="ECO:0000259" key="6">
    <source>
        <dbReference type="Pfam" id="PF08392"/>
    </source>
</evidence>
<dbReference type="GO" id="GO:0009922">
    <property type="term" value="F:fatty acid elongase activity"/>
    <property type="evidence" value="ECO:0007669"/>
    <property type="project" value="UniProtKB-EC"/>
</dbReference>
<accession>A0A7J6NZY7</accession>
<dbReference type="InterPro" id="IPR013601">
    <property type="entry name" value="FAE1_typ3_polyketide_synth"/>
</dbReference>
<evidence type="ECO:0000259" key="7">
    <source>
        <dbReference type="Pfam" id="PF08541"/>
    </source>
</evidence>
<comment type="similarity">
    <text evidence="1">Belongs to the thiolase-like superfamily. Chalcone/stilbene synthases family.</text>
</comment>
<dbReference type="AlphaFoldDB" id="A0A7J6NZY7"/>
<evidence type="ECO:0000256" key="4">
    <source>
        <dbReference type="SAM" id="MobiDB-lite"/>
    </source>
</evidence>
<dbReference type="InterPro" id="IPR013747">
    <property type="entry name" value="ACP_syn_III_C"/>
</dbReference>
<feature type="transmembrane region" description="Helical" evidence="5">
    <location>
        <begin position="52"/>
        <end position="71"/>
    </location>
</feature>
<evidence type="ECO:0000256" key="2">
    <source>
        <dbReference type="ARBA" id="ARBA00012307"/>
    </source>
</evidence>
<dbReference type="PANTHER" id="PTHR31561">
    <property type="entry name" value="3-KETOACYL-COA SYNTHASE"/>
    <property type="match status" value="1"/>
</dbReference>
<dbReference type="GO" id="GO:0016301">
    <property type="term" value="F:kinase activity"/>
    <property type="evidence" value="ECO:0007669"/>
    <property type="project" value="UniProtKB-KW"/>
</dbReference>
<evidence type="ECO:0000256" key="5">
    <source>
        <dbReference type="SAM" id="Phobius"/>
    </source>
</evidence>
<organism evidence="8 9">
    <name type="scientific">Perkinsus olseni</name>
    <name type="common">Perkinsus atlanticus</name>
    <dbReference type="NCBI Taxonomy" id="32597"/>
    <lineage>
        <taxon>Eukaryota</taxon>
        <taxon>Sar</taxon>
        <taxon>Alveolata</taxon>
        <taxon>Perkinsozoa</taxon>
        <taxon>Perkinsea</taxon>
        <taxon>Perkinsida</taxon>
        <taxon>Perkinsidae</taxon>
        <taxon>Perkinsus</taxon>
    </lineage>
</organism>
<dbReference type="OrthoDB" id="329835at2759"/>
<evidence type="ECO:0000256" key="3">
    <source>
        <dbReference type="ARBA" id="ARBA00022679"/>
    </source>
</evidence>
<keyword evidence="3" id="KW-0808">Transferase</keyword>
<keyword evidence="5" id="KW-1133">Transmembrane helix</keyword>
<dbReference type="Proteomes" id="UP000541610">
    <property type="component" value="Unassembled WGS sequence"/>
</dbReference>
<name>A0A7J6NZY7_PEROL</name>